<dbReference type="Proteomes" id="UP001219066">
    <property type="component" value="Chromosome"/>
</dbReference>
<dbReference type="InterPro" id="IPR014030">
    <property type="entry name" value="Ketoacyl_synth_N"/>
</dbReference>
<name>A0AAX3SG10_9BURK</name>
<protein>
    <submittedName>
        <fullName evidence="3">Beta-ketoacyl synthase chain length factor</fullName>
    </submittedName>
</protein>
<feature type="region of interest" description="Disordered" evidence="1">
    <location>
        <begin position="238"/>
        <end position="261"/>
    </location>
</feature>
<evidence type="ECO:0000313" key="3">
    <source>
        <dbReference type="EMBL" id="WFF78934.1"/>
    </source>
</evidence>
<organism evidence="3 4">
    <name type="scientific">Delftia tsuruhatensis</name>
    <dbReference type="NCBI Taxonomy" id="180282"/>
    <lineage>
        <taxon>Bacteria</taxon>
        <taxon>Pseudomonadati</taxon>
        <taxon>Pseudomonadota</taxon>
        <taxon>Betaproteobacteria</taxon>
        <taxon>Burkholderiales</taxon>
        <taxon>Comamonadaceae</taxon>
        <taxon>Delftia</taxon>
    </lineage>
</organism>
<reference evidence="3" key="1">
    <citation type="submission" date="2023-03" db="EMBL/GenBank/DDBJ databases">
        <title>Synergistic degradation of erythromycin by symbiotic bacteria Ery-6A and Ery-6B and application in simulated water remediation.</title>
        <authorList>
            <person name="Xu S."/>
        </authorList>
    </citation>
    <scope>NUCLEOTIDE SEQUENCE</scope>
    <source>
        <strain evidence="3">Ery-6A</strain>
    </source>
</reference>
<gene>
    <name evidence="3" type="ORF">PYR84_18535</name>
</gene>
<accession>A0AAX3SG10</accession>
<evidence type="ECO:0000313" key="4">
    <source>
        <dbReference type="Proteomes" id="UP001219066"/>
    </source>
</evidence>
<sequence length="261" mass="28205">MRRVFAIRAWSALAPGLQEPVQWRQWARQPVLPQGEVRPDLAHIPPIARRRLGLLARCAVVPADTVAAQAALADLPVVWASRYGDAEKSLDLLQTQALGQALSPTAFGLAVHNGIGAQHSILRGMRANALCVASTDCAPEAGMVEALGLLHEGAPQVMLVCYDAPLPAPYDGFHTEPQVVFAWAVLVQWAVPGESGFQLSRQPGMDAAQPEPDHAPHLQHLPHGLQVLQFLLHDGQASLTGPQRPAQRRGAGTWRWERAHG</sequence>
<feature type="region of interest" description="Disordered" evidence="1">
    <location>
        <begin position="200"/>
        <end position="219"/>
    </location>
</feature>
<dbReference type="Pfam" id="PF13723">
    <property type="entry name" value="Ketoacyl-synt_2"/>
    <property type="match status" value="1"/>
</dbReference>
<feature type="domain" description="Beta-ketoacyl synthase-like N-terminal" evidence="2">
    <location>
        <begin position="23"/>
        <end position="240"/>
    </location>
</feature>
<dbReference type="AlphaFoldDB" id="A0AAX3SG10"/>
<dbReference type="EMBL" id="CP120956">
    <property type="protein sequence ID" value="WFF78934.1"/>
    <property type="molecule type" value="Genomic_DNA"/>
</dbReference>
<proteinExistence type="predicted"/>
<evidence type="ECO:0000259" key="2">
    <source>
        <dbReference type="Pfam" id="PF13723"/>
    </source>
</evidence>
<dbReference type="RefSeq" id="WP_277848565.1">
    <property type="nucleotide sequence ID" value="NZ_CP120956.1"/>
</dbReference>
<evidence type="ECO:0000256" key="1">
    <source>
        <dbReference type="SAM" id="MobiDB-lite"/>
    </source>
</evidence>